<evidence type="ECO:0000313" key="1">
    <source>
        <dbReference type="EMBL" id="NJP48433.1"/>
    </source>
</evidence>
<dbReference type="EMBL" id="JAATEJ010000054">
    <property type="protein sequence ID" value="NJP48433.1"/>
    <property type="molecule type" value="Genomic_DNA"/>
</dbReference>
<evidence type="ECO:0000313" key="2">
    <source>
        <dbReference type="Proteomes" id="UP000734511"/>
    </source>
</evidence>
<proteinExistence type="predicted"/>
<sequence>MDHMTSPWEPAERVEHVRELAARGDLAALSHVLLHPQDSWHEGLGVTTVLRGLPERDRSALARLFTEHRAGESADSPADDRGLVLLAAVSHGIAEDGWCEAWEALLTGMAEELWSSGTSDELWTCAHALLDAGRRLPAEVVALLRRPTRTWDRQALTLTAPLPPEALRRTLTRWLTLAAPDGAYAPHNLPALAGLTWLLSLQPPHPTSTRTLSALIEVPPARTPLTGTAIRALSRFTVEGTPGNRSLANDGNPHAGG</sequence>
<name>A0ABX1A3L1_9ACTN</name>
<dbReference type="Proteomes" id="UP000734511">
    <property type="component" value="Unassembled WGS sequence"/>
</dbReference>
<comment type="caution">
    <text evidence="1">The sequence shown here is derived from an EMBL/GenBank/DDBJ whole genome shotgun (WGS) entry which is preliminary data.</text>
</comment>
<protein>
    <recommendedName>
        <fullName evidence="3">DUF4192 family protein</fullName>
    </recommendedName>
</protein>
<gene>
    <name evidence="1" type="ORF">HCN08_34300</name>
</gene>
<dbReference type="RefSeq" id="WP_167987275.1">
    <property type="nucleotide sequence ID" value="NZ_JAATEJ010000054.1"/>
</dbReference>
<keyword evidence="2" id="KW-1185">Reference proteome</keyword>
<accession>A0ABX1A3L1</accession>
<organism evidence="1 2">
    <name type="scientific">Actinacidiphila epipremni</name>
    <dbReference type="NCBI Taxonomy" id="2053013"/>
    <lineage>
        <taxon>Bacteria</taxon>
        <taxon>Bacillati</taxon>
        <taxon>Actinomycetota</taxon>
        <taxon>Actinomycetes</taxon>
        <taxon>Kitasatosporales</taxon>
        <taxon>Streptomycetaceae</taxon>
        <taxon>Actinacidiphila</taxon>
    </lineage>
</organism>
<evidence type="ECO:0008006" key="3">
    <source>
        <dbReference type="Google" id="ProtNLM"/>
    </source>
</evidence>
<reference evidence="1 2" key="1">
    <citation type="submission" date="2020-03" db="EMBL/GenBank/DDBJ databases">
        <title>WGS of actinomycetes isolated from Thailand.</title>
        <authorList>
            <person name="Thawai C."/>
        </authorList>
    </citation>
    <scope>NUCLEOTIDE SEQUENCE [LARGE SCALE GENOMIC DNA]</scope>
    <source>
        <strain evidence="1 2">PRB2-1</strain>
    </source>
</reference>